<feature type="region of interest" description="Disordered" evidence="1">
    <location>
        <begin position="219"/>
        <end position="241"/>
    </location>
</feature>
<sequence>MAPVLLVVVGSSAAAWADVPAGSRVQVVQVACGARRPATTSMAVRCVGRGGGKTGPVLGKPSDDDDDDTKLVKIAFRMAVVTAVFLRRVQANSNCADMSLQVSSLQEECARFLDSFVAGEEIAGHDAVRMLVGCHDKLTVVLSAYGGAGRDDVDEGQAPPVVVPPGGQIDTHLLDLFLIGTSELPTNWSDRTLVAQLTCSLYRAIEAVTKFIATTEKGVPLEQADAEGRSPPPPEEEGGKA</sequence>
<dbReference type="Proteomes" id="UP000007752">
    <property type="component" value="Chromosome 3"/>
</dbReference>
<accession>B9F727</accession>
<dbReference type="EMBL" id="CM000140">
    <property type="protein sequence ID" value="EEE60215.1"/>
    <property type="molecule type" value="Genomic_DNA"/>
</dbReference>
<reference evidence="3" key="1">
    <citation type="journal article" date="2005" name="PLoS Biol.">
        <title>The genomes of Oryza sativa: a history of duplications.</title>
        <authorList>
            <person name="Yu J."/>
            <person name="Wang J."/>
            <person name="Lin W."/>
            <person name="Li S."/>
            <person name="Li H."/>
            <person name="Zhou J."/>
            <person name="Ni P."/>
            <person name="Dong W."/>
            <person name="Hu S."/>
            <person name="Zeng C."/>
            <person name="Zhang J."/>
            <person name="Zhang Y."/>
            <person name="Li R."/>
            <person name="Xu Z."/>
            <person name="Li S."/>
            <person name="Li X."/>
            <person name="Zheng H."/>
            <person name="Cong L."/>
            <person name="Lin L."/>
            <person name="Yin J."/>
            <person name="Geng J."/>
            <person name="Li G."/>
            <person name="Shi J."/>
            <person name="Liu J."/>
            <person name="Lv H."/>
            <person name="Li J."/>
            <person name="Wang J."/>
            <person name="Deng Y."/>
            <person name="Ran L."/>
            <person name="Shi X."/>
            <person name="Wang X."/>
            <person name="Wu Q."/>
            <person name="Li C."/>
            <person name="Ren X."/>
            <person name="Wang J."/>
            <person name="Wang X."/>
            <person name="Li D."/>
            <person name="Liu D."/>
            <person name="Zhang X."/>
            <person name="Ji Z."/>
            <person name="Zhao W."/>
            <person name="Sun Y."/>
            <person name="Zhang Z."/>
            <person name="Bao J."/>
            <person name="Han Y."/>
            <person name="Dong L."/>
            <person name="Ji J."/>
            <person name="Chen P."/>
            <person name="Wu S."/>
            <person name="Liu J."/>
            <person name="Xiao Y."/>
            <person name="Bu D."/>
            <person name="Tan J."/>
            <person name="Yang L."/>
            <person name="Ye C."/>
            <person name="Zhang J."/>
            <person name="Xu J."/>
            <person name="Zhou Y."/>
            <person name="Yu Y."/>
            <person name="Zhang B."/>
            <person name="Zhuang S."/>
            <person name="Wei H."/>
            <person name="Liu B."/>
            <person name="Lei M."/>
            <person name="Yu H."/>
            <person name="Li Y."/>
            <person name="Xu H."/>
            <person name="Wei S."/>
            <person name="He X."/>
            <person name="Fang L."/>
            <person name="Zhang Z."/>
            <person name="Zhang Y."/>
            <person name="Huang X."/>
            <person name="Su Z."/>
            <person name="Tong W."/>
            <person name="Li J."/>
            <person name="Tong Z."/>
            <person name="Li S."/>
            <person name="Ye J."/>
            <person name="Wang L."/>
            <person name="Fang L."/>
            <person name="Lei T."/>
            <person name="Chen C."/>
            <person name="Chen H."/>
            <person name="Xu Z."/>
            <person name="Li H."/>
            <person name="Huang H."/>
            <person name="Zhang F."/>
            <person name="Xu H."/>
            <person name="Li N."/>
            <person name="Zhao C."/>
            <person name="Li S."/>
            <person name="Dong L."/>
            <person name="Huang Y."/>
            <person name="Li L."/>
            <person name="Xi Y."/>
            <person name="Qi Q."/>
            <person name="Li W."/>
            <person name="Zhang B."/>
            <person name="Hu W."/>
            <person name="Zhang Y."/>
            <person name="Tian X."/>
            <person name="Jiao Y."/>
            <person name="Liang X."/>
            <person name="Jin J."/>
            <person name="Gao L."/>
            <person name="Zheng W."/>
            <person name="Hao B."/>
            <person name="Liu S."/>
            <person name="Wang W."/>
            <person name="Yuan L."/>
            <person name="Cao M."/>
            <person name="McDermott J."/>
            <person name="Samudrala R."/>
            <person name="Wang J."/>
            <person name="Wong G.K."/>
            <person name="Yang H."/>
        </authorList>
    </citation>
    <scope>NUCLEOTIDE SEQUENCE [LARGE SCALE GENOMIC DNA]</scope>
</reference>
<protein>
    <submittedName>
        <fullName evidence="3">Uncharacterized protein</fullName>
    </submittedName>
</protein>
<organism evidence="3">
    <name type="scientific">Oryza sativa subsp. japonica</name>
    <name type="common">Rice</name>
    <dbReference type="NCBI Taxonomy" id="39947"/>
    <lineage>
        <taxon>Eukaryota</taxon>
        <taxon>Viridiplantae</taxon>
        <taxon>Streptophyta</taxon>
        <taxon>Embryophyta</taxon>
        <taxon>Tracheophyta</taxon>
        <taxon>Spermatophyta</taxon>
        <taxon>Magnoliopsida</taxon>
        <taxon>Liliopsida</taxon>
        <taxon>Poales</taxon>
        <taxon>Poaceae</taxon>
        <taxon>BOP clade</taxon>
        <taxon>Oryzoideae</taxon>
        <taxon>Oryzeae</taxon>
        <taxon>Oryzinae</taxon>
        <taxon>Oryza</taxon>
        <taxon>Oryza sativa</taxon>
    </lineage>
</organism>
<evidence type="ECO:0000256" key="1">
    <source>
        <dbReference type="SAM" id="MobiDB-lite"/>
    </source>
</evidence>
<proteinExistence type="predicted"/>
<dbReference type="AlphaFoldDB" id="B9F727"/>
<evidence type="ECO:0000256" key="2">
    <source>
        <dbReference type="SAM" id="SignalP"/>
    </source>
</evidence>
<feature type="signal peptide" evidence="2">
    <location>
        <begin position="1"/>
        <end position="17"/>
    </location>
</feature>
<keyword evidence="2" id="KW-0732">Signal</keyword>
<name>B9F727_ORYSJ</name>
<gene>
    <name evidence="3" type="ORF">OsJ_13184</name>
</gene>
<feature type="chain" id="PRO_5002884006" evidence="2">
    <location>
        <begin position="18"/>
        <end position="241"/>
    </location>
</feature>
<evidence type="ECO:0000313" key="3">
    <source>
        <dbReference type="EMBL" id="EEE60215.1"/>
    </source>
</evidence>
<reference evidence="3" key="2">
    <citation type="submission" date="2008-12" db="EMBL/GenBank/DDBJ databases">
        <title>Improved gene annotation of the rice (Oryza sativa) genomes.</title>
        <authorList>
            <person name="Wang J."/>
            <person name="Li R."/>
            <person name="Fan W."/>
            <person name="Huang Q."/>
            <person name="Zhang J."/>
            <person name="Zhou Y."/>
            <person name="Hu Y."/>
            <person name="Zi S."/>
            <person name="Li J."/>
            <person name="Ni P."/>
            <person name="Zheng H."/>
            <person name="Zhang Y."/>
            <person name="Zhao M."/>
            <person name="Hao Q."/>
            <person name="McDermott J."/>
            <person name="Samudrala R."/>
            <person name="Kristiansen K."/>
            <person name="Wong G.K.-S."/>
        </authorList>
    </citation>
    <scope>NUCLEOTIDE SEQUENCE</scope>
</reference>